<evidence type="ECO:0000313" key="1">
    <source>
        <dbReference type="EMBL" id="EGC70163.1"/>
    </source>
</evidence>
<accession>F0EJB3</accession>
<name>F0EJB3_ENTCA</name>
<comment type="caution">
    <text evidence="1">The sequence shown here is derived from an EMBL/GenBank/DDBJ whole genome shotgun (WGS) entry which is preliminary data.</text>
</comment>
<sequence length="79" mass="9314">MLFKKNRVFYKYLKKQETDMEEATFNKLVSTKLKKAMVALGHFYETGMERNGKSQSILSQKFLSENLKYLGIFGSVWYT</sequence>
<reference evidence="1 2" key="1">
    <citation type="submission" date="2011-01" db="EMBL/GenBank/DDBJ databases">
        <authorList>
            <person name="Muzny D."/>
            <person name="Qin X."/>
            <person name="Deng J."/>
            <person name="Jiang H."/>
            <person name="Liu Y."/>
            <person name="Qu J."/>
            <person name="Song X.-Z."/>
            <person name="Zhang L."/>
            <person name="Thornton R."/>
            <person name="Coyle M."/>
            <person name="Francisco L."/>
            <person name="Jackson L."/>
            <person name="Javaid M."/>
            <person name="Korchina V."/>
            <person name="Kovar C."/>
            <person name="Mata R."/>
            <person name="Mathew T."/>
            <person name="Ngo R."/>
            <person name="Nguyen L."/>
            <person name="Nguyen N."/>
            <person name="Okwuonu G."/>
            <person name="Ongeri F."/>
            <person name="Pham C."/>
            <person name="Simmons D."/>
            <person name="Wilczek-Boney K."/>
            <person name="Hale W."/>
            <person name="Jakkamsetti A."/>
            <person name="Pham P."/>
            <person name="Ruth R."/>
            <person name="San Lucas F."/>
            <person name="Warren J."/>
            <person name="Zhang J."/>
            <person name="Zhao Z."/>
            <person name="Zhou C."/>
            <person name="Zhu D."/>
            <person name="Lee S."/>
            <person name="Bess C."/>
            <person name="Blankenburg K."/>
            <person name="Forbes L."/>
            <person name="Fu Q."/>
            <person name="Gubbala S."/>
            <person name="Hirani K."/>
            <person name="Jayaseelan J.C."/>
            <person name="Lara F."/>
            <person name="Munidasa M."/>
            <person name="Palculict T."/>
            <person name="Patil S."/>
            <person name="Pu L.-L."/>
            <person name="Saada N."/>
            <person name="Tang L."/>
            <person name="Weissenberger G."/>
            <person name="Zhu Y."/>
            <person name="Hemphill L."/>
            <person name="Shang Y."/>
            <person name="Youmans B."/>
            <person name="Ayvaz T."/>
            <person name="Ross M."/>
            <person name="Santibanez J."/>
            <person name="Aqrawi P."/>
            <person name="Gross S."/>
            <person name="Joshi V."/>
            <person name="Fowler G."/>
            <person name="Nazareth L."/>
            <person name="Reid J."/>
            <person name="Worley K."/>
            <person name="Petrosino J."/>
            <person name="Highlander S."/>
            <person name="Gibbs R."/>
        </authorList>
    </citation>
    <scope>NUCLEOTIDE SEQUENCE [LARGE SCALE GENOMIC DNA]</scope>
    <source>
        <strain evidence="1 2">ATCC 12755</strain>
    </source>
</reference>
<evidence type="ECO:0000313" key="2">
    <source>
        <dbReference type="Proteomes" id="UP000004835"/>
    </source>
</evidence>
<gene>
    <name evidence="1" type="ORF">HMPREF9087_1551</name>
</gene>
<protein>
    <submittedName>
        <fullName evidence="1">Uncharacterized protein</fullName>
    </submittedName>
</protein>
<proteinExistence type="predicted"/>
<dbReference type="Proteomes" id="UP000004835">
    <property type="component" value="Unassembled WGS sequence"/>
</dbReference>
<dbReference type="AlphaFoldDB" id="F0EJB3"/>
<dbReference type="HOGENOM" id="CLU_2600513_0_0_9"/>
<dbReference type="EMBL" id="AEWT01000010">
    <property type="protein sequence ID" value="EGC70163.1"/>
    <property type="molecule type" value="Genomic_DNA"/>
</dbReference>
<organism evidence="1 2">
    <name type="scientific">Enterococcus casseliflavus ATCC 12755</name>
    <dbReference type="NCBI Taxonomy" id="888066"/>
    <lineage>
        <taxon>Bacteria</taxon>
        <taxon>Bacillati</taxon>
        <taxon>Bacillota</taxon>
        <taxon>Bacilli</taxon>
        <taxon>Lactobacillales</taxon>
        <taxon>Enterococcaceae</taxon>
        <taxon>Enterococcus</taxon>
    </lineage>
</organism>